<feature type="region of interest" description="Disordered" evidence="7">
    <location>
        <begin position="133"/>
        <end position="179"/>
    </location>
</feature>
<evidence type="ECO:0000259" key="10">
    <source>
        <dbReference type="Pfam" id="PF25147"/>
    </source>
</evidence>
<dbReference type="STRING" id="1173061.A0A0J9XBX0"/>
<feature type="transmembrane region" description="Helical" evidence="8">
    <location>
        <begin position="234"/>
        <end position="260"/>
    </location>
</feature>
<dbReference type="InterPro" id="IPR056790">
    <property type="entry name" value="Ribophorin_II_C"/>
</dbReference>
<feature type="chain" id="PRO_5044292035" evidence="9">
    <location>
        <begin position="19"/>
        <end position="333"/>
    </location>
</feature>
<dbReference type="GO" id="GO:0008250">
    <property type="term" value="C:oligosaccharyltransferase complex"/>
    <property type="evidence" value="ECO:0007669"/>
    <property type="project" value="InterPro"/>
</dbReference>
<dbReference type="UniPathway" id="UPA00378"/>
<evidence type="ECO:0000256" key="3">
    <source>
        <dbReference type="ARBA" id="ARBA00022729"/>
    </source>
</evidence>
<evidence type="ECO:0000313" key="11">
    <source>
        <dbReference type="EMBL" id="CDO54680.1"/>
    </source>
</evidence>
<evidence type="ECO:0000256" key="1">
    <source>
        <dbReference type="ARBA" id="ARBA00004477"/>
    </source>
</evidence>
<organism evidence="11 12">
    <name type="scientific">Geotrichum candidum</name>
    <name type="common">Oospora lactis</name>
    <name type="synonym">Dipodascus geotrichum</name>
    <dbReference type="NCBI Taxonomy" id="1173061"/>
    <lineage>
        <taxon>Eukaryota</taxon>
        <taxon>Fungi</taxon>
        <taxon>Dikarya</taxon>
        <taxon>Ascomycota</taxon>
        <taxon>Saccharomycotina</taxon>
        <taxon>Dipodascomycetes</taxon>
        <taxon>Dipodascales</taxon>
        <taxon>Dipodascaceae</taxon>
        <taxon>Geotrichum</taxon>
    </lineage>
</organism>
<evidence type="ECO:0000256" key="9">
    <source>
        <dbReference type="SAM" id="SignalP"/>
    </source>
</evidence>
<feature type="transmembrane region" description="Helical" evidence="8">
    <location>
        <begin position="272"/>
        <end position="292"/>
    </location>
</feature>
<evidence type="ECO:0000256" key="4">
    <source>
        <dbReference type="ARBA" id="ARBA00022824"/>
    </source>
</evidence>
<feature type="signal peptide" evidence="9">
    <location>
        <begin position="1"/>
        <end position="18"/>
    </location>
</feature>
<keyword evidence="5 8" id="KW-1133">Transmembrane helix</keyword>
<keyword evidence="3 9" id="KW-0732">Signal</keyword>
<dbReference type="Pfam" id="PF25147">
    <property type="entry name" value="Ribophorin_II_C"/>
    <property type="match status" value="1"/>
</dbReference>
<accession>A0A0J9XBX0</accession>
<sequence length="333" mass="36377">MKLFNTSYLLALPVLATASQWKLTSGELAVVSGKSTEFKQSFSAEKSIDDLILVPKGSSIDLSIETEGVNSNRAHQTVAILSSKELGLDISYPFSMRVSGKGKLSIPLKSIPELFLSDRVGKLSLELAVGGFGYTEQEDTSEEEDEDVESETEEEEDEESETEGEEAENAKSATPKRTPKQITKNIEPLLIKITDNISIANKLHYPREASPKRFGIKPEIHHIFRPDPRQVNAAFASLLILVGITSTVLFLAGAWIFFVGVDLADLAPAFKASGPAHAAFLLSIGAIEYTFFQYYKGVSIFDTIKSLAIIAPASVYFGSRALREVKARRLAGK</sequence>
<protein>
    <submittedName>
        <fullName evidence="11">Similar to Saccharomyces cerevisiae YMR149W SWP1 Delta subunit of the oligosaccharyl transferase glycoprotein complex</fullName>
    </submittedName>
</protein>
<gene>
    <name evidence="11" type="ORF">BN980_GECA08s03068g</name>
</gene>
<dbReference type="GO" id="GO:0016740">
    <property type="term" value="F:transferase activity"/>
    <property type="evidence" value="ECO:0007669"/>
    <property type="project" value="UniProtKB-KW"/>
</dbReference>
<keyword evidence="4" id="KW-0256">Endoplasmic reticulum</keyword>
<feature type="domain" description="Ribophorin II C-terminal" evidence="10">
    <location>
        <begin position="224"/>
        <end position="329"/>
    </location>
</feature>
<dbReference type="AlphaFoldDB" id="A0A0J9XBX0"/>
<name>A0A0J9XBX0_GEOCN</name>
<dbReference type="InterPro" id="IPR008814">
    <property type="entry name" value="Swp1"/>
</dbReference>
<evidence type="ECO:0000256" key="8">
    <source>
        <dbReference type="SAM" id="Phobius"/>
    </source>
</evidence>
<proteinExistence type="predicted"/>
<dbReference type="PANTHER" id="PTHR12640">
    <property type="entry name" value="RIBOPHORIN II"/>
    <property type="match status" value="1"/>
</dbReference>
<dbReference type="PANTHER" id="PTHR12640:SF0">
    <property type="entry name" value="DOLICHYL-DIPHOSPHOOLIGOSACCHARIDE--PROTEIN GLYCOSYLTRANSFERASE SUBUNIT 2"/>
    <property type="match status" value="1"/>
</dbReference>
<dbReference type="Proteomes" id="UP000242525">
    <property type="component" value="Unassembled WGS sequence"/>
</dbReference>
<evidence type="ECO:0000256" key="6">
    <source>
        <dbReference type="ARBA" id="ARBA00023136"/>
    </source>
</evidence>
<feature type="compositionally biased region" description="Acidic residues" evidence="7">
    <location>
        <begin position="136"/>
        <end position="167"/>
    </location>
</feature>
<comment type="subcellular location">
    <subcellularLocation>
        <location evidence="1">Endoplasmic reticulum membrane</location>
        <topology evidence="1">Multi-pass membrane protein</topology>
    </subcellularLocation>
</comment>
<dbReference type="OrthoDB" id="432292at2759"/>
<comment type="caution">
    <text evidence="11">The sequence shown here is derived from an EMBL/GenBank/DDBJ whole genome shotgun (WGS) entry which is preliminary data.</text>
</comment>
<keyword evidence="6 8" id="KW-0472">Membrane</keyword>
<reference evidence="11" key="1">
    <citation type="submission" date="2014-03" db="EMBL/GenBank/DDBJ databases">
        <authorList>
            <person name="Casaregola S."/>
        </authorList>
    </citation>
    <scope>NUCLEOTIDE SEQUENCE [LARGE SCALE GENOMIC DNA]</scope>
    <source>
        <strain evidence="11">CLIB 918</strain>
    </source>
</reference>
<dbReference type="GO" id="GO:0006487">
    <property type="term" value="P:protein N-linked glycosylation"/>
    <property type="evidence" value="ECO:0007669"/>
    <property type="project" value="TreeGrafter"/>
</dbReference>
<evidence type="ECO:0000256" key="5">
    <source>
        <dbReference type="ARBA" id="ARBA00022989"/>
    </source>
</evidence>
<evidence type="ECO:0000256" key="2">
    <source>
        <dbReference type="ARBA" id="ARBA00022692"/>
    </source>
</evidence>
<evidence type="ECO:0000256" key="7">
    <source>
        <dbReference type="SAM" id="MobiDB-lite"/>
    </source>
</evidence>
<evidence type="ECO:0000313" key="12">
    <source>
        <dbReference type="Proteomes" id="UP000242525"/>
    </source>
</evidence>
<keyword evidence="12" id="KW-1185">Reference proteome</keyword>
<keyword evidence="11" id="KW-0808">Transferase</keyword>
<keyword evidence="2 8" id="KW-0812">Transmembrane</keyword>
<dbReference type="EMBL" id="CCBN010000008">
    <property type="protein sequence ID" value="CDO54680.1"/>
    <property type="molecule type" value="Genomic_DNA"/>
</dbReference>